<gene>
    <name evidence="9" type="ORF">WA026_015863</name>
</gene>
<organism evidence="9 10">
    <name type="scientific">Henosepilachna vigintioctopunctata</name>
    <dbReference type="NCBI Taxonomy" id="420089"/>
    <lineage>
        <taxon>Eukaryota</taxon>
        <taxon>Metazoa</taxon>
        <taxon>Ecdysozoa</taxon>
        <taxon>Arthropoda</taxon>
        <taxon>Hexapoda</taxon>
        <taxon>Insecta</taxon>
        <taxon>Pterygota</taxon>
        <taxon>Neoptera</taxon>
        <taxon>Endopterygota</taxon>
        <taxon>Coleoptera</taxon>
        <taxon>Polyphaga</taxon>
        <taxon>Cucujiformia</taxon>
        <taxon>Coccinelloidea</taxon>
        <taxon>Coccinellidae</taxon>
        <taxon>Epilachninae</taxon>
        <taxon>Epilachnini</taxon>
        <taxon>Henosepilachna</taxon>
    </lineage>
</organism>
<dbReference type="Gene3D" id="2.60.40.10">
    <property type="entry name" value="Immunoglobulins"/>
    <property type="match status" value="2"/>
</dbReference>
<dbReference type="InterPro" id="IPR007110">
    <property type="entry name" value="Ig-like_dom"/>
</dbReference>
<feature type="region of interest" description="Disordered" evidence="6">
    <location>
        <begin position="423"/>
        <end position="443"/>
    </location>
</feature>
<reference evidence="9 10" key="1">
    <citation type="submission" date="2023-03" db="EMBL/GenBank/DDBJ databases">
        <title>Genome insight into feeding habits of ladybird beetles.</title>
        <authorList>
            <person name="Li H.-S."/>
            <person name="Huang Y.-H."/>
            <person name="Pang H."/>
        </authorList>
    </citation>
    <scope>NUCLEOTIDE SEQUENCE [LARGE SCALE GENOMIC DNA]</scope>
    <source>
        <strain evidence="9">SYSU_2023b</strain>
        <tissue evidence="9">Whole body</tissue>
    </source>
</reference>
<dbReference type="InterPro" id="IPR003599">
    <property type="entry name" value="Ig_sub"/>
</dbReference>
<evidence type="ECO:0000256" key="3">
    <source>
        <dbReference type="ARBA" id="ARBA00023157"/>
    </source>
</evidence>
<sequence length="509" mass="56535">MISAKKPQATHWMNKTEATPSCYGAHVEVSPTNALVLPGRNVTFLCRVAVPLQYCRVEIPGEGSKNLNQGIPSDGNVKYFGAGLSSGQCGVTIDNVDERHNGDIKCTLGMSTESQESVGKMKLVVARAPKSPEMDIHSGPGSIKEYKIDDTIHASCMVEDGRPVANISWFLDLEPLYEDLSMPKIVEMAKENLQSKYQNLTRQLRASDNGKRLRCVAQHPAYPNGQQETSRQLNVVYPPQALKEPLEQFGYQIGQPGTISLKIESNPKPKIEWAVAGQIIREGSSDNTGRIEAQNVKELGQGRYEINLRMAAVNREDTENEYVLIAQNQMGRQTYTVRISTSPEPEGLELGLGSIIGIVVVICVLLLAVFLLIFAKTTGRWCFSGPREKQLGECDTESAEGRPKYTKRTLLPIKLTQYFNKGRNNNEEIHNEEDEPRNEVPEDLTKVPLDMRLATEVESPKGNEEAGVVYAELDLISPGTKPILKNDNEKTEYAEIVYSQKNVDKNDDK</sequence>
<dbReference type="EMBL" id="JARQZJ010000099">
    <property type="protein sequence ID" value="KAK9886345.1"/>
    <property type="molecule type" value="Genomic_DNA"/>
</dbReference>
<keyword evidence="5" id="KW-0393">Immunoglobulin domain</keyword>
<evidence type="ECO:0000313" key="10">
    <source>
        <dbReference type="Proteomes" id="UP001431783"/>
    </source>
</evidence>
<evidence type="ECO:0000256" key="7">
    <source>
        <dbReference type="SAM" id="Phobius"/>
    </source>
</evidence>
<dbReference type="PROSITE" id="PS50835">
    <property type="entry name" value="IG_LIKE"/>
    <property type="match status" value="1"/>
</dbReference>
<evidence type="ECO:0000313" key="9">
    <source>
        <dbReference type="EMBL" id="KAK9886345.1"/>
    </source>
</evidence>
<keyword evidence="7" id="KW-1133">Transmembrane helix</keyword>
<protein>
    <recommendedName>
        <fullName evidence="8">Ig-like domain-containing protein</fullName>
    </recommendedName>
</protein>
<dbReference type="Proteomes" id="UP001431783">
    <property type="component" value="Unassembled WGS sequence"/>
</dbReference>
<evidence type="ECO:0000256" key="4">
    <source>
        <dbReference type="ARBA" id="ARBA00023180"/>
    </source>
</evidence>
<evidence type="ECO:0000256" key="5">
    <source>
        <dbReference type="ARBA" id="ARBA00023319"/>
    </source>
</evidence>
<dbReference type="InterPro" id="IPR013783">
    <property type="entry name" value="Ig-like_fold"/>
</dbReference>
<dbReference type="PANTHER" id="PTHR11640:SF136">
    <property type="entry name" value="NEPHRIN"/>
    <property type="match status" value="1"/>
</dbReference>
<keyword evidence="10" id="KW-1185">Reference proteome</keyword>
<dbReference type="AlphaFoldDB" id="A0AAW1UV14"/>
<comment type="caution">
    <text evidence="9">The sequence shown here is derived from an EMBL/GenBank/DDBJ whole genome shotgun (WGS) entry which is preliminary data.</text>
</comment>
<proteinExistence type="predicted"/>
<dbReference type="Pfam" id="PF07679">
    <property type="entry name" value="I-set"/>
    <property type="match status" value="1"/>
</dbReference>
<feature type="transmembrane region" description="Helical" evidence="7">
    <location>
        <begin position="350"/>
        <end position="374"/>
    </location>
</feature>
<dbReference type="InterPro" id="IPR013162">
    <property type="entry name" value="CD80_C2-set"/>
</dbReference>
<dbReference type="GO" id="GO:0005911">
    <property type="term" value="C:cell-cell junction"/>
    <property type="evidence" value="ECO:0007669"/>
    <property type="project" value="TreeGrafter"/>
</dbReference>
<dbReference type="InterPro" id="IPR051275">
    <property type="entry name" value="Cell_adhesion_signaling"/>
</dbReference>
<accession>A0AAW1UV14</accession>
<dbReference type="GO" id="GO:0005886">
    <property type="term" value="C:plasma membrane"/>
    <property type="evidence" value="ECO:0007669"/>
    <property type="project" value="TreeGrafter"/>
</dbReference>
<comment type="subcellular location">
    <subcellularLocation>
        <location evidence="1">Membrane</location>
        <topology evidence="1">Single-pass type I membrane protein</topology>
    </subcellularLocation>
</comment>
<keyword evidence="7" id="KW-0812">Transmembrane</keyword>
<feature type="domain" description="Ig-like" evidence="8">
    <location>
        <begin position="132"/>
        <end position="234"/>
    </location>
</feature>
<evidence type="ECO:0000256" key="6">
    <source>
        <dbReference type="SAM" id="MobiDB-lite"/>
    </source>
</evidence>
<dbReference type="InterPro" id="IPR036179">
    <property type="entry name" value="Ig-like_dom_sf"/>
</dbReference>
<evidence type="ECO:0000256" key="2">
    <source>
        <dbReference type="ARBA" id="ARBA00023136"/>
    </source>
</evidence>
<evidence type="ECO:0000259" key="8">
    <source>
        <dbReference type="PROSITE" id="PS50835"/>
    </source>
</evidence>
<evidence type="ECO:0000256" key="1">
    <source>
        <dbReference type="ARBA" id="ARBA00004479"/>
    </source>
</evidence>
<dbReference type="InterPro" id="IPR013098">
    <property type="entry name" value="Ig_I-set"/>
</dbReference>
<dbReference type="SMART" id="SM00409">
    <property type="entry name" value="IG"/>
    <property type="match status" value="2"/>
</dbReference>
<keyword evidence="4" id="KW-0325">Glycoprotein</keyword>
<keyword evidence="2 7" id="KW-0472">Membrane</keyword>
<dbReference type="GO" id="GO:0050839">
    <property type="term" value="F:cell adhesion molecule binding"/>
    <property type="evidence" value="ECO:0007669"/>
    <property type="project" value="TreeGrafter"/>
</dbReference>
<name>A0AAW1UV14_9CUCU</name>
<dbReference type="SUPFAM" id="SSF48726">
    <property type="entry name" value="Immunoglobulin"/>
    <property type="match status" value="2"/>
</dbReference>
<dbReference type="GO" id="GO:0098609">
    <property type="term" value="P:cell-cell adhesion"/>
    <property type="evidence" value="ECO:0007669"/>
    <property type="project" value="TreeGrafter"/>
</dbReference>
<dbReference type="Pfam" id="PF08205">
    <property type="entry name" value="C2-set_2"/>
    <property type="match status" value="1"/>
</dbReference>
<dbReference type="PANTHER" id="PTHR11640">
    <property type="entry name" value="NEPHRIN"/>
    <property type="match status" value="1"/>
</dbReference>
<keyword evidence="3" id="KW-1015">Disulfide bond</keyword>